<dbReference type="GO" id="GO:0007399">
    <property type="term" value="P:nervous system development"/>
    <property type="evidence" value="ECO:0007669"/>
    <property type="project" value="TreeGrafter"/>
</dbReference>
<dbReference type="GO" id="GO:0038023">
    <property type="term" value="F:signaling receptor activity"/>
    <property type="evidence" value="ECO:0007669"/>
    <property type="project" value="InterPro"/>
</dbReference>
<accession>A0A834XM43</accession>
<evidence type="ECO:0000256" key="4">
    <source>
        <dbReference type="ARBA" id="ARBA00022729"/>
    </source>
</evidence>
<dbReference type="InterPro" id="IPR003438">
    <property type="entry name" value="GDNF_rcpt"/>
</dbReference>
<keyword evidence="6" id="KW-0675">Receptor</keyword>
<dbReference type="Pfam" id="PF02351">
    <property type="entry name" value="GDNF"/>
    <property type="match status" value="4"/>
</dbReference>
<keyword evidence="11" id="KW-1185">Reference proteome</keyword>
<dbReference type="InterPro" id="IPR037193">
    <property type="entry name" value="GDNF_alpha"/>
</dbReference>
<evidence type="ECO:0000313" key="11">
    <source>
        <dbReference type="Proteomes" id="UP000639338"/>
    </source>
</evidence>
<evidence type="ECO:0000256" key="6">
    <source>
        <dbReference type="ARBA" id="ARBA00023170"/>
    </source>
</evidence>
<dbReference type="InterPro" id="IPR059035">
    <property type="entry name" value="Fn1_3"/>
</dbReference>
<dbReference type="Proteomes" id="UP000639338">
    <property type="component" value="Unassembled WGS sequence"/>
</dbReference>
<comment type="caution">
    <text evidence="10">The sequence shown here is derived from an EMBL/GenBank/DDBJ whole genome shotgun (WGS) entry which is preliminary data.</text>
</comment>
<dbReference type="SMART" id="SM00907">
    <property type="entry name" value="GDNF"/>
    <property type="match status" value="4"/>
</dbReference>
<organism evidence="10 11">
    <name type="scientific">Aphidius gifuensis</name>
    <name type="common">Parasitoid wasp</name>
    <dbReference type="NCBI Taxonomy" id="684658"/>
    <lineage>
        <taxon>Eukaryota</taxon>
        <taxon>Metazoa</taxon>
        <taxon>Ecdysozoa</taxon>
        <taxon>Arthropoda</taxon>
        <taxon>Hexapoda</taxon>
        <taxon>Insecta</taxon>
        <taxon>Pterygota</taxon>
        <taxon>Neoptera</taxon>
        <taxon>Endopterygota</taxon>
        <taxon>Hymenoptera</taxon>
        <taxon>Apocrita</taxon>
        <taxon>Ichneumonoidea</taxon>
        <taxon>Braconidae</taxon>
        <taxon>Aphidiinae</taxon>
        <taxon>Aphidius</taxon>
    </lineage>
</organism>
<sequence>MSRAEIILARFVQALQYFLSFFLIILIVTKCTVNASEFPERECCDPIYPIPEPTSKAPSVPTPTGRSGSNIKTAVAILNCLFARQLCFEDPSCSAILEIIPRVCGAELVACSTVTVAKCQAALKTLQAFSFFRPTCLCKEPHMDPECNSFQNFLFDHPCIYVMKKDKDTYPIDALMTCNHALSVCQRGKPCFKLFEDFKSSCKTRDGKCRMESREACHDAWTQLRLSPMFGCICPGNQIKKRCDKIFSTVNHNPCIDYLPSSVSVDLSGTDSALYPYDPQQENFQEIWLPPTSMYPYFLFPATSRTYNDPNDNDRHRHGHYGLPEQPGIYGTIKNNQNNNYDTHQKKITDVNHNKLNNINKQQLYYPDNKNIGLERDNNNYYPLLVSSSSAPYYFSTISTIFSTSLPNYPKHERDPVQRQSINPYEHDNKNNMHNKLMHNRHDNYNYHDNYPNAPSNVENNNDPAQSAHQQFGTNVFAPRPIFNRINENDDDTLKNYYGLPIDQLFNLRKAFYGFVDQVKIISNPDNSTSYEVMESQLENPLIDTDHQDLYALKQLALPGLRHRPYHRQNHTDNQDDYINTGIDTDKTIFQPMKLVLTSTCHHAYQLCKNDSECQGLLQPVLNQCDLASCSRNECMNALQNFYKKANDLHSMEIAFCLCKKTQDKQDECITAQEKMHPVCAQGHDLVELPTCHSLAEACREDKMCRIKLEHYEQSCAVDSMTKKCAGPPADCRRAMLGILGTELRSNCACKGTDLTQLYDCLGWQRLLWVNPCVVESQKDFHARKKHHHHSHLKTTTSTEVWSTSATFIATTPTITETVDEDNVIPEVTKIPSSTFGEITSIVDSSSSSSSSISASSSSSGITISTTTATTTVRYTTPSTTTTSTTPPRFCVVQRPRQNHQYIREGKGKRLYREDEPECSELCQCGEGEVLVCNTICVESSPCKTNFAFYNHAAPAYQAYRGRCLCYSGRFICMRPSPDSYSIPHGVFMFLGYSETDENLLKTHNNQTVLDAVDSLDHFIRDKSGHNQTVCTLFLYNMTRENVIAVARLGGDNLTSNSTPAETLRHLLRIKEECGGRLQDLSEKINNKHQEVHTHPLLSIFKMAEVEVKLPPPTSGKSQMSSQLILITVSILIVKFINLLTNNQVCQIS</sequence>
<evidence type="ECO:0000259" key="9">
    <source>
        <dbReference type="SMART" id="SM00907"/>
    </source>
</evidence>
<evidence type="ECO:0000256" key="1">
    <source>
        <dbReference type="ARBA" id="ARBA00004236"/>
    </source>
</evidence>
<keyword evidence="4" id="KW-0732">Signal</keyword>
<comment type="subcellular location">
    <subcellularLocation>
        <location evidence="1">Cell membrane</location>
    </subcellularLocation>
</comment>
<name>A0A834XM43_APHGI</name>
<dbReference type="OrthoDB" id="6374728at2759"/>
<dbReference type="InterPro" id="IPR016017">
    <property type="entry name" value="GDNF/GAS1"/>
</dbReference>
<keyword evidence="5 8" id="KW-0472">Membrane</keyword>
<dbReference type="GO" id="GO:0043235">
    <property type="term" value="C:receptor complex"/>
    <property type="evidence" value="ECO:0007669"/>
    <property type="project" value="TreeGrafter"/>
</dbReference>
<feature type="domain" description="GDNF/GAS1" evidence="9">
    <location>
        <begin position="80"/>
        <end position="159"/>
    </location>
</feature>
<dbReference type="Pfam" id="PF25868">
    <property type="entry name" value="Fn1_3"/>
    <property type="match status" value="1"/>
</dbReference>
<evidence type="ECO:0000313" key="10">
    <source>
        <dbReference type="EMBL" id="KAF7989475.1"/>
    </source>
</evidence>
<keyword evidence="8" id="KW-1133">Transmembrane helix</keyword>
<keyword evidence="8" id="KW-0812">Transmembrane</keyword>
<feature type="domain" description="GDNF/GAS1" evidence="9">
    <location>
        <begin position="692"/>
        <end position="773"/>
    </location>
</feature>
<keyword evidence="7" id="KW-0325">Glycoprotein</keyword>
<dbReference type="GO" id="GO:0007169">
    <property type="term" value="P:cell surface receptor protein tyrosine kinase signaling pathway"/>
    <property type="evidence" value="ECO:0007669"/>
    <property type="project" value="UniProtKB-ARBA"/>
</dbReference>
<evidence type="ECO:0000256" key="2">
    <source>
        <dbReference type="ARBA" id="ARBA00005961"/>
    </source>
</evidence>
<proteinExistence type="inferred from homology"/>
<protein>
    <recommendedName>
        <fullName evidence="9">GDNF/GAS1 domain-containing protein</fullName>
    </recommendedName>
</protein>
<feature type="transmembrane region" description="Helical" evidence="8">
    <location>
        <begin position="7"/>
        <end position="28"/>
    </location>
</feature>
<comment type="similarity">
    <text evidence="2">Belongs to the GDNFR family.</text>
</comment>
<keyword evidence="3" id="KW-1003">Cell membrane</keyword>
<dbReference type="SUPFAM" id="SSF110035">
    <property type="entry name" value="GDNF receptor-like"/>
    <property type="match status" value="4"/>
</dbReference>
<reference evidence="10 11" key="1">
    <citation type="submission" date="2020-08" db="EMBL/GenBank/DDBJ databases">
        <title>Aphidius gifuensis genome sequencing and assembly.</title>
        <authorList>
            <person name="Du Z."/>
        </authorList>
    </citation>
    <scope>NUCLEOTIDE SEQUENCE [LARGE SCALE GENOMIC DNA]</scope>
    <source>
        <strain evidence="10">YNYX2018</strain>
        <tissue evidence="10">Adults</tissue>
    </source>
</reference>
<feature type="domain" description="GDNF/GAS1" evidence="9">
    <location>
        <begin position="178"/>
        <end position="255"/>
    </location>
</feature>
<gene>
    <name evidence="10" type="ORF">HCN44_008149</name>
</gene>
<dbReference type="InterPro" id="IPR057681">
    <property type="entry name" value="DUF7921"/>
</dbReference>
<evidence type="ECO:0000256" key="7">
    <source>
        <dbReference type="ARBA" id="ARBA00023180"/>
    </source>
</evidence>
<dbReference type="AlphaFoldDB" id="A0A834XM43"/>
<dbReference type="EMBL" id="JACMRX010000005">
    <property type="protein sequence ID" value="KAF7989475.1"/>
    <property type="molecule type" value="Genomic_DNA"/>
</dbReference>
<dbReference type="GO" id="GO:0009897">
    <property type="term" value="C:external side of plasma membrane"/>
    <property type="evidence" value="ECO:0007669"/>
    <property type="project" value="TreeGrafter"/>
</dbReference>
<dbReference type="Pfam" id="PF25537">
    <property type="entry name" value="DUF7921"/>
    <property type="match status" value="1"/>
</dbReference>
<feature type="domain" description="GDNF/GAS1" evidence="9">
    <location>
        <begin position="601"/>
        <end position="680"/>
    </location>
</feature>
<evidence type="ECO:0000256" key="5">
    <source>
        <dbReference type="ARBA" id="ARBA00023136"/>
    </source>
</evidence>
<evidence type="ECO:0000256" key="3">
    <source>
        <dbReference type="ARBA" id="ARBA00022475"/>
    </source>
</evidence>
<evidence type="ECO:0000256" key="8">
    <source>
        <dbReference type="SAM" id="Phobius"/>
    </source>
</evidence>
<dbReference type="PANTHER" id="PTHR10269:SF12">
    <property type="entry name" value="GLIAL CELL LINE-DERIVED NEUROTROPHIC FAMILY RECEPTOR-LIKE, ISOFORM E"/>
    <property type="match status" value="1"/>
</dbReference>
<dbReference type="PANTHER" id="PTHR10269">
    <property type="entry name" value="GDNF RECEPTOR ALPHA"/>
    <property type="match status" value="1"/>
</dbReference>